<feature type="binding site" evidence="6">
    <location>
        <position position="137"/>
    </location>
    <ligand>
        <name>NAD(+)</name>
        <dbReference type="ChEBI" id="CHEBI:57540"/>
    </ligand>
</feature>
<dbReference type="PANTHER" id="PTHR11728:SF1">
    <property type="entry name" value="GLYCEROL-3-PHOSPHATE DEHYDROGENASE [NAD(+)] 2, CHLOROPLASTIC"/>
    <property type="match status" value="1"/>
</dbReference>
<dbReference type="Pfam" id="PF01210">
    <property type="entry name" value="NAD_Gly3P_dh_N"/>
    <property type="match status" value="1"/>
</dbReference>
<accession>A0A2A2HA85</accession>
<feature type="binding site" evidence="6">
    <location>
        <begin position="9"/>
        <end position="14"/>
    </location>
    <ligand>
        <name>NAD(+)</name>
        <dbReference type="ChEBI" id="CHEBI:57540"/>
    </ligand>
</feature>
<reference evidence="10 11" key="1">
    <citation type="journal article" date="2017" name="BMC Genomics">
        <title>Genomic analysis of methanogenic archaea reveals a shift towards energy conservation.</title>
        <authorList>
            <person name="Gilmore S.P."/>
            <person name="Henske J.K."/>
            <person name="Sexton J.A."/>
            <person name="Solomon K.V."/>
            <person name="Seppala S."/>
            <person name="Yoo J.I."/>
            <person name="Huyett L.M."/>
            <person name="Pressman A."/>
            <person name="Cogan J.Z."/>
            <person name="Kivenson V."/>
            <person name="Peng X."/>
            <person name="Tan Y."/>
            <person name="Valentine D.L."/>
            <person name="O'Malley M.A."/>
        </authorList>
    </citation>
    <scope>NUCLEOTIDE SEQUENCE [LARGE SCALE GENOMIC DNA]</scope>
    <source>
        <strain evidence="10 11">M.o.H.</strain>
    </source>
</reference>
<dbReference type="NCBIfam" id="NF000942">
    <property type="entry name" value="PRK00094.1-4"/>
    <property type="match status" value="1"/>
</dbReference>
<feature type="binding site" evidence="3">
    <location>
        <position position="133"/>
    </location>
    <ligand>
        <name>sn-glycerol 3-phosphate</name>
        <dbReference type="ChEBI" id="CHEBI:57597"/>
    </ligand>
</feature>
<keyword evidence="3" id="KW-0547">Nucleotide-binding</keyword>
<comment type="catalytic activity">
    <reaction evidence="3">
        <text>sn-glycerol 3-phosphate + NAD(+) = dihydroxyacetone phosphate + NADH + H(+)</text>
        <dbReference type="Rhea" id="RHEA:11092"/>
        <dbReference type="ChEBI" id="CHEBI:15378"/>
        <dbReference type="ChEBI" id="CHEBI:57540"/>
        <dbReference type="ChEBI" id="CHEBI:57597"/>
        <dbReference type="ChEBI" id="CHEBI:57642"/>
        <dbReference type="ChEBI" id="CHEBI:57945"/>
        <dbReference type="EC" id="1.1.1.94"/>
    </reaction>
</comment>
<feature type="domain" description="Glycerol-3-phosphate dehydrogenase NAD-dependent N-terminal" evidence="8">
    <location>
        <begin position="4"/>
        <end position="156"/>
    </location>
</feature>
<dbReference type="HAMAP" id="MF_00394">
    <property type="entry name" value="NAD_Glyc3P_dehydrog"/>
    <property type="match status" value="1"/>
</dbReference>
<dbReference type="PRINTS" id="PR00077">
    <property type="entry name" value="GPDHDRGNASE"/>
</dbReference>
<dbReference type="Pfam" id="PF07479">
    <property type="entry name" value="NAD_Gly3P_dh_C"/>
    <property type="match status" value="1"/>
</dbReference>
<dbReference type="GO" id="GO:0005829">
    <property type="term" value="C:cytosol"/>
    <property type="evidence" value="ECO:0007669"/>
    <property type="project" value="TreeGrafter"/>
</dbReference>
<dbReference type="InterPro" id="IPR008927">
    <property type="entry name" value="6-PGluconate_DH-like_C_sf"/>
</dbReference>
<evidence type="ECO:0000256" key="3">
    <source>
        <dbReference type="HAMAP-Rule" id="MF_00394"/>
    </source>
</evidence>
<dbReference type="InterPro" id="IPR006109">
    <property type="entry name" value="G3P_DH_NAD-dep_C"/>
</dbReference>
<feature type="active site" description="Proton acceptor" evidence="3 4">
    <location>
        <position position="188"/>
    </location>
</feature>
<dbReference type="GO" id="GO:0005975">
    <property type="term" value="P:carbohydrate metabolic process"/>
    <property type="evidence" value="ECO:0007669"/>
    <property type="project" value="InterPro"/>
</dbReference>
<evidence type="ECO:0000313" key="10">
    <source>
        <dbReference type="EMBL" id="PAV06308.1"/>
    </source>
</evidence>
<evidence type="ECO:0000313" key="11">
    <source>
        <dbReference type="Proteomes" id="UP000217784"/>
    </source>
</evidence>
<feature type="binding site" evidence="3">
    <location>
        <position position="50"/>
    </location>
    <ligand>
        <name>NADPH</name>
        <dbReference type="ChEBI" id="CHEBI:57783"/>
    </ligand>
</feature>
<keyword evidence="11" id="KW-1185">Reference proteome</keyword>
<feature type="domain" description="Glycerol-3-phosphate dehydrogenase NAD-dependent C-terminal" evidence="9">
    <location>
        <begin position="177"/>
        <end position="315"/>
    </location>
</feature>
<comment type="catalytic activity">
    <reaction evidence="3">
        <text>sn-glycerol 3-phosphate + NADP(+) = dihydroxyacetone phosphate + NADPH + H(+)</text>
        <dbReference type="Rhea" id="RHEA:11096"/>
        <dbReference type="ChEBI" id="CHEBI:15378"/>
        <dbReference type="ChEBI" id="CHEBI:57597"/>
        <dbReference type="ChEBI" id="CHEBI:57642"/>
        <dbReference type="ChEBI" id="CHEBI:57783"/>
        <dbReference type="ChEBI" id="CHEBI:58349"/>
        <dbReference type="EC" id="1.1.1.94"/>
    </reaction>
</comment>
<dbReference type="EMBL" id="LMVM01000001">
    <property type="protein sequence ID" value="PAV06308.1"/>
    <property type="molecule type" value="Genomic_DNA"/>
</dbReference>
<protein>
    <recommendedName>
        <fullName evidence="3">Glycerol-3-phosphate dehydrogenase [NAD(P)+]</fullName>
        <ecNumber evidence="3">1.1.1.94</ecNumber>
    </recommendedName>
    <alternativeName>
        <fullName evidence="3">NAD(P)(+)-dependent glycerol-3-phosphate dehydrogenase</fullName>
    </alternativeName>
    <alternativeName>
        <fullName evidence="3">NAD(P)H-dependent dihydroxyacetone-phosphate reductase</fullName>
    </alternativeName>
</protein>
<dbReference type="InterPro" id="IPR011128">
    <property type="entry name" value="G3P_DH_NAD-dep_N"/>
</dbReference>
<feature type="binding site" evidence="3">
    <location>
        <position position="241"/>
    </location>
    <ligand>
        <name>sn-glycerol 3-phosphate</name>
        <dbReference type="ChEBI" id="CHEBI:57597"/>
    </ligand>
</feature>
<keyword evidence="3" id="KW-0521">NADP</keyword>
<feature type="binding site" evidence="3">
    <location>
        <position position="33"/>
    </location>
    <ligand>
        <name>NADPH</name>
        <dbReference type="ChEBI" id="CHEBI:57783"/>
    </ligand>
</feature>
<dbReference type="GO" id="GO:0051287">
    <property type="term" value="F:NAD binding"/>
    <property type="evidence" value="ECO:0007669"/>
    <property type="project" value="InterPro"/>
</dbReference>
<dbReference type="InterPro" id="IPR013328">
    <property type="entry name" value="6PGD_dom2"/>
</dbReference>
<keyword evidence="3 6" id="KW-0520">NAD</keyword>
<feature type="binding site" evidence="3">
    <location>
        <position position="253"/>
    </location>
    <ligand>
        <name>sn-glycerol 3-phosphate</name>
        <dbReference type="ChEBI" id="CHEBI:57597"/>
    </ligand>
</feature>
<dbReference type="Proteomes" id="UP000217784">
    <property type="component" value="Unassembled WGS sequence"/>
</dbReference>
<gene>
    <name evidence="3" type="primary">gpsA</name>
    <name evidence="10" type="ORF">ASJ80_15905</name>
</gene>
<keyword evidence="2 3" id="KW-0560">Oxidoreductase</keyword>
<feature type="binding site" evidence="6">
    <location>
        <position position="252"/>
    </location>
    <ligand>
        <name>NAD(+)</name>
        <dbReference type="ChEBI" id="CHEBI:57540"/>
    </ligand>
</feature>
<dbReference type="GO" id="GO:0141153">
    <property type="term" value="F:glycerol-3-phosphate dehydrogenase (NADP+) activity"/>
    <property type="evidence" value="ECO:0007669"/>
    <property type="project" value="RHEA"/>
</dbReference>
<feature type="binding site" evidence="3">
    <location>
        <position position="276"/>
    </location>
    <ligand>
        <name>NADPH</name>
        <dbReference type="ChEBI" id="CHEBI:57783"/>
    </ligand>
</feature>
<dbReference type="UniPathway" id="UPA00940"/>
<dbReference type="NCBIfam" id="NF000940">
    <property type="entry name" value="PRK00094.1-2"/>
    <property type="match status" value="1"/>
</dbReference>
<evidence type="ECO:0000256" key="4">
    <source>
        <dbReference type="PIRSR" id="PIRSR000114-1"/>
    </source>
</evidence>
<organism evidence="10 11">
    <name type="scientific">Methanobacterium bryantii</name>
    <dbReference type="NCBI Taxonomy" id="2161"/>
    <lineage>
        <taxon>Archaea</taxon>
        <taxon>Methanobacteriati</taxon>
        <taxon>Methanobacteriota</taxon>
        <taxon>Methanomada group</taxon>
        <taxon>Methanobacteria</taxon>
        <taxon>Methanobacteriales</taxon>
        <taxon>Methanobacteriaceae</taxon>
        <taxon>Methanobacterium</taxon>
    </lineage>
</organism>
<dbReference type="PIRSF" id="PIRSF000114">
    <property type="entry name" value="Glycerol-3-P_dh"/>
    <property type="match status" value="1"/>
</dbReference>
<evidence type="ECO:0000256" key="5">
    <source>
        <dbReference type="PIRSR" id="PIRSR000114-2"/>
    </source>
</evidence>
<evidence type="ECO:0000256" key="7">
    <source>
        <dbReference type="RuleBase" id="RU000437"/>
    </source>
</evidence>
<feature type="binding site" evidence="5">
    <location>
        <begin position="252"/>
        <end position="253"/>
    </location>
    <ligand>
        <name>substrate</name>
    </ligand>
</feature>
<sequence length="324" mass="35548">MDLKVSVIGAGGLGTAIAQLISVNADSVYLYARRKEVVDEIAKTRHNTEYYPNLKLAENIIPVNDFNHVKSCDIVFLCVPSSGIRSPLKELSKFICKDCILVSTAKGIEYPSLKTMSEIVAEYFDRFPVILSGPNFASEIALSLFTVANIASDDPKHLDLVKKVLTTDEFKVKLNKDVIGTECCGVIKNINAIAYGICEGMNLNDNARYAVLTKGFNETKDLIEALGGKRDTVNDYCGFGDVVLTSTSGESRNHTLGMLYGQRIVVDEKASGIIFEGKNSIMAIKALCDETSVDSAIVDFVYDIIVESIPPKIAFKKLWDKMEC</sequence>
<comment type="caution">
    <text evidence="3">Lacks conserved residue(s) required for the propagation of feature annotation.</text>
</comment>
<dbReference type="RefSeq" id="WP_095651951.1">
    <property type="nucleotide sequence ID" value="NZ_LMVM01000001.1"/>
</dbReference>
<comment type="subcellular location">
    <subcellularLocation>
        <location evidence="3">Cytoplasm</location>
    </subcellularLocation>
</comment>
<feature type="binding site" evidence="3">
    <location>
        <position position="188"/>
    </location>
    <ligand>
        <name>sn-glycerol 3-phosphate</name>
        <dbReference type="ChEBI" id="CHEBI:57597"/>
    </ligand>
</feature>
<dbReference type="InterPro" id="IPR006168">
    <property type="entry name" value="G3P_DH_NAD-dep"/>
</dbReference>
<comment type="function">
    <text evidence="3">Catalyzes the reduction of the glycolytic intermediate dihydroxyacetone phosphate (DHAP) to sn-glycerol 3-phosphate (G3P).</text>
</comment>
<evidence type="ECO:0000259" key="9">
    <source>
        <dbReference type="Pfam" id="PF07479"/>
    </source>
</evidence>
<feature type="binding site" evidence="3">
    <location>
        <position position="251"/>
    </location>
    <ligand>
        <name>sn-glycerol 3-phosphate</name>
        <dbReference type="ChEBI" id="CHEBI:57597"/>
    </ligand>
</feature>
<dbReference type="Gene3D" id="1.10.1040.10">
    <property type="entry name" value="N-(1-d-carboxylethyl)-l-norvaline Dehydrogenase, domain 2"/>
    <property type="match status" value="1"/>
</dbReference>
<feature type="binding site" evidence="3">
    <location>
        <position position="34"/>
    </location>
    <ligand>
        <name>NADPH</name>
        <dbReference type="ChEBI" id="CHEBI:57783"/>
    </ligand>
</feature>
<feature type="binding site" evidence="3">
    <location>
        <position position="106"/>
    </location>
    <ligand>
        <name>sn-glycerol 3-phosphate</name>
        <dbReference type="ChEBI" id="CHEBI:57597"/>
    </ligand>
</feature>
<comment type="caution">
    <text evidence="10">The sequence shown here is derived from an EMBL/GenBank/DDBJ whole genome shotgun (WGS) entry which is preliminary data.</text>
</comment>
<evidence type="ECO:0000259" key="8">
    <source>
        <dbReference type="Pfam" id="PF01210"/>
    </source>
</evidence>
<proteinExistence type="inferred from homology"/>
<feature type="binding site" evidence="3">
    <location>
        <position position="274"/>
    </location>
    <ligand>
        <name>NADPH</name>
        <dbReference type="ChEBI" id="CHEBI:57783"/>
    </ligand>
</feature>
<dbReference type="GO" id="GO:0046167">
    <property type="term" value="P:glycerol-3-phosphate biosynthetic process"/>
    <property type="evidence" value="ECO:0007669"/>
    <property type="project" value="UniProtKB-UniRule"/>
</dbReference>
<dbReference type="Gene3D" id="3.40.50.720">
    <property type="entry name" value="NAD(P)-binding Rossmann-like Domain"/>
    <property type="match status" value="1"/>
</dbReference>
<feature type="binding site" evidence="5">
    <location>
        <position position="106"/>
    </location>
    <ligand>
        <name>substrate</name>
    </ligand>
</feature>
<feature type="binding site" evidence="3">
    <location>
        <position position="252"/>
    </location>
    <ligand>
        <name>NADPH</name>
        <dbReference type="ChEBI" id="CHEBI:57783"/>
    </ligand>
</feature>
<dbReference type="OrthoDB" id="107040at2157"/>
<dbReference type="SUPFAM" id="SSF51735">
    <property type="entry name" value="NAD(P)-binding Rossmann-fold domains"/>
    <property type="match status" value="1"/>
</dbReference>
<name>A0A2A2HA85_METBR</name>
<dbReference type="InterPro" id="IPR036291">
    <property type="entry name" value="NAD(P)-bd_dom_sf"/>
</dbReference>
<keyword evidence="3" id="KW-0963">Cytoplasm</keyword>
<feature type="binding site" evidence="3">
    <location>
        <position position="106"/>
    </location>
    <ligand>
        <name>NADPH</name>
        <dbReference type="ChEBI" id="CHEBI:57783"/>
    </ligand>
</feature>
<evidence type="ECO:0000256" key="2">
    <source>
        <dbReference type="ARBA" id="ARBA00023002"/>
    </source>
</evidence>
<feature type="binding site" evidence="3">
    <location>
        <position position="252"/>
    </location>
    <ligand>
        <name>sn-glycerol 3-phosphate</name>
        <dbReference type="ChEBI" id="CHEBI:57597"/>
    </ligand>
</feature>
<dbReference type="GO" id="GO:0006650">
    <property type="term" value="P:glycerophospholipid metabolic process"/>
    <property type="evidence" value="ECO:0007669"/>
    <property type="project" value="UniProtKB-UniRule"/>
</dbReference>
<dbReference type="SUPFAM" id="SSF48179">
    <property type="entry name" value="6-phosphogluconate dehydrogenase C-terminal domain-like"/>
    <property type="match status" value="1"/>
</dbReference>
<dbReference type="AlphaFoldDB" id="A0A2A2HA85"/>
<dbReference type="GO" id="GO:0046168">
    <property type="term" value="P:glycerol-3-phosphate catabolic process"/>
    <property type="evidence" value="ECO:0007669"/>
    <property type="project" value="InterPro"/>
</dbReference>
<comment type="similarity">
    <text evidence="1 3 7">Belongs to the NAD-dependent glycerol-3-phosphate dehydrogenase family.</text>
</comment>
<feature type="binding site" evidence="3">
    <location>
        <position position="137"/>
    </location>
    <ligand>
        <name>NADPH</name>
        <dbReference type="ChEBI" id="CHEBI:57783"/>
    </ligand>
</feature>
<dbReference type="EC" id="1.1.1.94" evidence="3"/>
<evidence type="ECO:0000256" key="1">
    <source>
        <dbReference type="ARBA" id="ARBA00011009"/>
    </source>
</evidence>
<dbReference type="PANTHER" id="PTHR11728">
    <property type="entry name" value="GLYCEROL-3-PHOSPHATE DEHYDROGENASE"/>
    <property type="match status" value="1"/>
</dbReference>
<evidence type="ECO:0000256" key="6">
    <source>
        <dbReference type="PIRSR" id="PIRSR000114-3"/>
    </source>
</evidence>